<gene>
    <name evidence="2" type="ORF">AUJ40_01275</name>
</gene>
<keyword evidence="1" id="KW-1133">Transmembrane helix</keyword>
<proteinExistence type="predicted"/>
<evidence type="ECO:0000313" key="3">
    <source>
        <dbReference type="Proteomes" id="UP000182753"/>
    </source>
</evidence>
<keyword evidence="1" id="KW-0472">Membrane</keyword>
<feature type="transmembrane region" description="Helical" evidence="1">
    <location>
        <begin position="45"/>
        <end position="70"/>
    </location>
</feature>
<dbReference type="Proteomes" id="UP000182753">
    <property type="component" value="Unassembled WGS sequence"/>
</dbReference>
<comment type="caution">
    <text evidence="2">The sequence shown here is derived from an EMBL/GenBank/DDBJ whole genome shotgun (WGS) entry which is preliminary data.</text>
</comment>
<feature type="transmembrane region" description="Helical" evidence="1">
    <location>
        <begin position="20"/>
        <end position="39"/>
    </location>
</feature>
<protein>
    <recommendedName>
        <fullName evidence="4">RDD domain-containing protein</fullName>
    </recommendedName>
</protein>
<evidence type="ECO:0008006" key="4">
    <source>
        <dbReference type="Google" id="ProtNLM"/>
    </source>
</evidence>
<reference evidence="2 3" key="1">
    <citation type="journal article" date="2016" name="Environ. Microbiol.">
        <title>Genomic resolution of a cold subsurface aquifer community provides metabolic insights for novel microbes adapted to high CO concentrations.</title>
        <authorList>
            <person name="Probst A.J."/>
            <person name="Castelle C.J."/>
            <person name="Singh A."/>
            <person name="Brown C.T."/>
            <person name="Anantharaman K."/>
            <person name="Sharon I."/>
            <person name="Hug L.A."/>
            <person name="Burstein D."/>
            <person name="Emerson J.B."/>
            <person name="Thomas B.C."/>
            <person name="Banfield J.F."/>
        </authorList>
    </citation>
    <scope>NUCLEOTIDE SEQUENCE [LARGE SCALE GENOMIC DNA]</scope>
    <source>
        <strain evidence="2">CG1_02_42_45</strain>
    </source>
</reference>
<organism evidence="2 3">
    <name type="scientific">Candidatus Berkelbacteria bacterium CG1_02_42_45</name>
    <dbReference type="NCBI Taxonomy" id="1805036"/>
    <lineage>
        <taxon>Bacteria</taxon>
        <taxon>Candidatus Berkelbacteria</taxon>
    </lineage>
</organism>
<name>A0A1J4RV56_9BACT</name>
<keyword evidence="1" id="KW-0812">Transmembrane</keyword>
<evidence type="ECO:0000256" key="1">
    <source>
        <dbReference type="SAM" id="Phobius"/>
    </source>
</evidence>
<dbReference type="AlphaFoldDB" id="A0A1J4RV56"/>
<dbReference type="EMBL" id="MNUJ01000025">
    <property type="protein sequence ID" value="OIN89798.1"/>
    <property type="molecule type" value="Genomic_DNA"/>
</dbReference>
<evidence type="ECO:0000313" key="2">
    <source>
        <dbReference type="EMBL" id="OIN89798.1"/>
    </source>
</evidence>
<accession>A0A1J4RV56</accession>
<sequence>MKNPLKDKIENITVDELVGFWMDLILVLFLLTIPTIIFYYPVGKVFFICFVVLSSAFILAAISCSIISWVKKRKSLDKYPRIFD</sequence>